<reference evidence="8 10" key="3">
    <citation type="submission" date="2019-04" db="EMBL/GenBank/DDBJ databases">
        <authorList>
            <consortium name="Pathogen Informatics"/>
        </authorList>
    </citation>
    <scope>NUCLEOTIDE SEQUENCE [LARGE SCALE GENOMIC DNA]</scope>
    <source>
        <strain evidence="7">Clo34</strain>
        <strain evidence="11">clo34</strain>
        <strain evidence="8">Tl291</strain>
        <strain evidence="10">tl291</strain>
        <strain evidence="6 9">VRECD0157</strain>
    </source>
</reference>
<evidence type="ECO:0000313" key="3">
    <source>
        <dbReference type="EMBL" id="CDS93074.1"/>
    </source>
</evidence>
<reference evidence="4" key="4">
    <citation type="submission" date="2021-06" db="EMBL/GenBank/DDBJ databases">
        <authorList>
            <consortium name="NCBI Pathogen Detection Project"/>
        </authorList>
    </citation>
    <scope>NUCLEOTIDE SEQUENCE</scope>
    <source>
        <strain evidence="5">Clostridioides</strain>
        <strain evidence="4">HN1000</strain>
    </source>
</reference>
<name>A0A069AIM1_CLODI</name>
<dbReference type="EMBL" id="LK932773">
    <property type="protein sequence ID" value="CDS93074.1"/>
    <property type="molecule type" value="Genomic_DNA"/>
</dbReference>
<evidence type="ECO:0000313" key="5">
    <source>
        <dbReference type="EMBL" id="HBH2620460.1"/>
    </source>
</evidence>
<evidence type="ECO:0000313" key="9">
    <source>
        <dbReference type="Proteomes" id="UP000189137"/>
    </source>
</evidence>
<organism evidence="3">
    <name type="scientific">Clostridioides difficile</name>
    <name type="common">Peptoclostridium difficile</name>
    <dbReference type="NCBI Taxonomy" id="1496"/>
    <lineage>
        <taxon>Bacteria</taxon>
        <taxon>Bacillati</taxon>
        <taxon>Bacillota</taxon>
        <taxon>Clostridia</taxon>
        <taxon>Peptostreptococcales</taxon>
        <taxon>Peptostreptococcaceae</taxon>
        <taxon>Clostridioides</taxon>
    </lineage>
</organism>
<dbReference type="EMBL" id="DAEPXK010000004">
    <property type="protein sequence ID" value="HBH1541010.1"/>
    <property type="molecule type" value="Genomic_DNA"/>
</dbReference>
<evidence type="ECO:0000313" key="2">
    <source>
        <dbReference type="EMBL" id="CDS90216.1"/>
    </source>
</evidence>
<dbReference type="EMBL" id="DAEQIJ010000010">
    <property type="protein sequence ID" value="HBH2620460.1"/>
    <property type="molecule type" value="Genomic_DNA"/>
</dbReference>
<dbReference type="Proteomes" id="UP000878956">
    <property type="component" value="Unassembled WGS sequence"/>
</dbReference>
<dbReference type="Proteomes" id="UP000372533">
    <property type="component" value="Unassembled WGS sequence"/>
</dbReference>
<evidence type="ECO:0000313" key="7">
    <source>
        <dbReference type="EMBL" id="VFD33864.1"/>
    </source>
</evidence>
<reference evidence="4" key="2">
    <citation type="journal article" date="2018" name="Genome Biol.">
        <title>SKESA: strategic k-mer extension for scrupulous assemblies.</title>
        <authorList>
            <person name="Souvorov A."/>
            <person name="Agarwala R."/>
            <person name="Lipman D.J."/>
        </authorList>
    </citation>
    <scope>NUCLEOTIDE SEQUENCE</scope>
    <source>
        <strain evidence="5">Clostridioides</strain>
        <strain evidence="4">HN1000</strain>
    </source>
</reference>
<evidence type="ECO:0000313" key="10">
    <source>
        <dbReference type="Proteomes" id="UP000372533"/>
    </source>
</evidence>
<dbReference type="Proteomes" id="UP000189137">
    <property type="component" value="Unassembled WGS sequence"/>
</dbReference>
<dbReference type="KEGG" id="pdf:CD630DERM_35701"/>
<evidence type="ECO:0000313" key="4">
    <source>
        <dbReference type="EMBL" id="HBH1541010.1"/>
    </source>
</evidence>
<dbReference type="PATRIC" id="fig|1496.842.peg.2543"/>
<accession>A0A069AIM1</accession>
<gene>
    <name evidence="3" type="ORF">BN1095_1300023</name>
    <name evidence="1" type="ORF">BN1096_770021</name>
    <name evidence="2" type="ORF">BN1097_770021</name>
    <name evidence="4" type="ORF">KRM00_000463</name>
    <name evidence="5" type="ORF">KRQ00_002226</name>
    <name evidence="8" type="ORF">SAMEA1402366_03486</name>
    <name evidence="7" type="ORF">SAMEA1402399_02802</name>
    <name evidence="6" type="ORF">SAMEA3375112_02719</name>
</gene>
<protein>
    <submittedName>
        <fullName evidence="3">Uncharacterized protein</fullName>
    </submittedName>
</protein>
<evidence type="ECO:0000313" key="8">
    <source>
        <dbReference type="EMBL" id="VHY20411.1"/>
    </source>
</evidence>
<dbReference type="GeneID" id="66356036"/>
<sequence>MFILRFADDDDNLSVKDFTSLTDLKKYISENNIDKTWHQIEEVKKVIPNLKEE</sequence>
<dbReference type="EMBL" id="CAADAN010000011">
    <property type="protein sequence ID" value="VFD33864.1"/>
    <property type="molecule type" value="Genomic_DNA"/>
</dbReference>
<dbReference type="EMBL" id="FUPS01000009">
    <property type="protein sequence ID" value="SJS70523.1"/>
    <property type="molecule type" value="Genomic_DNA"/>
</dbReference>
<dbReference type="AlphaFoldDB" id="A0A069AIM1"/>
<dbReference type="Proteomes" id="UP000411588">
    <property type="component" value="Unassembled WGS sequence"/>
</dbReference>
<evidence type="ECO:0000313" key="11">
    <source>
        <dbReference type="Proteomes" id="UP000411588"/>
    </source>
</evidence>
<dbReference type="EMBL" id="LK932532">
    <property type="protein sequence ID" value="CDS89998.1"/>
    <property type="molecule type" value="Genomic_DNA"/>
</dbReference>
<dbReference type="RefSeq" id="WP_003426006.1">
    <property type="nucleotide sequence ID" value="NZ_AP025558.1"/>
</dbReference>
<dbReference type="Proteomes" id="UP000879542">
    <property type="component" value="Unassembled WGS sequence"/>
</dbReference>
<evidence type="ECO:0000313" key="1">
    <source>
        <dbReference type="EMBL" id="CDS89998.1"/>
    </source>
</evidence>
<dbReference type="EMBL" id="LK932417">
    <property type="protein sequence ID" value="CDS90216.1"/>
    <property type="molecule type" value="Genomic_DNA"/>
</dbReference>
<evidence type="ECO:0000313" key="6">
    <source>
        <dbReference type="EMBL" id="SJS70523.1"/>
    </source>
</evidence>
<reference evidence="3" key="1">
    <citation type="submission" date="2014-07" db="EMBL/GenBank/DDBJ databases">
        <authorList>
            <person name="Monot Marc"/>
        </authorList>
    </citation>
    <scope>NUCLEOTIDE SEQUENCE</scope>
    <source>
        <strain evidence="3">7032989</strain>
        <strain evidence="2">7032994</strain>
    </source>
</reference>
<dbReference type="EMBL" id="CAAJVP010000024">
    <property type="protein sequence ID" value="VHY20411.1"/>
    <property type="molecule type" value="Genomic_DNA"/>
</dbReference>
<proteinExistence type="predicted"/>